<dbReference type="GO" id="GO:0005886">
    <property type="term" value="C:plasma membrane"/>
    <property type="evidence" value="ECO:0007669"/>
    <property type="project" value="UniProtKB-SubCell"/>
</dbReference>
<keyword evidence="3 8" id="KW-0813">Transport</keyword>
<comment type="subcellular location">
    <subcellularLocation>
        <location evidence="8">Cell inner membrane</location>
        <topology evidence="8">Multi-pass membrane protein</topology>
    </subcellularLocation>
    <subcellularLocation>
        <location evidence="1">Cell membrane</location>
        <topology evidence="1">Multi-pass membrane protein</topology>
    </subcellularLocation>
</comment>
<feature type="transmembrane region" description="Helical" evidence="8">
    <location>
        <begin position="463"/>
        <end position="485"/>
    </location>
</feature>
<keyword evidence="8" id="KW-0997">Cell inner membrane</keyword>
<evidence type="ECO:0000313" key="10">
    <source>
        <dbReference type="Proteomes" id="UP000198925"/>
    </source>
</evidence>
<keyword evidence="10" id="KW-1185">Reference proteome</keyword>
<dbReference type="AlphaFoldDB" id="A0A1G7BCK8"/>
<protein>
    <recommendedName>
        <fullName evidence="8">L-lactate permease</fullName>
    </recommendedName>
</protein>
<dbReference type="InterPro" id="IPR003804">
    <property type="entry name" value="Lactate_perm"/>
</dbReference>
<feature type="transmembrane region" description="Helical" evidence="8">
    <location>
        <begin position="174"/>
        <end position="194"/>
    </location>
</feature>
<dbReference type="STRING" id="938405.SAMN02927895_04637"/>
<dbReference type="EMBL" id="FMZX01000024">
    <property type="protein sequence ID" value="SDE24753.1"/>
    <property type="molecule type" value="Genomic_DNA"/>
</dbReference>
<feature type="transmembrane region" description="Helical" evidence="8">
    <location>
        <begin position="303"/>
        <end position="324"/>
    </location>
</feature>
<evidence type="ECO:0000256" key="5">
    <source>
        <dbReference type="ARBA" id="ARBA00022692"/>
    </source>
</evidence>
<dbReference type="GO" id="GO:0015295">
    <property type="term" value="F:solute:proton symporter activity"/>
    <property type="evidence" value="ECO:0007669"/>
    <property type="project" value="TreeGrafter"/>
</dbReference>
<feature type="transmembrane region" description="Helical" evidence="8">
    <location>
        <begin position="214"/>
        <end position="241"/>
    </location>
</feature>
<comment type="similarity">
    <text evidence="2 8">Belongs to the lactate permease family.</text>
</comment>
<dbReference type="Pfam" id="PF02652">
    <property type="entry name" value="Lactate_perm"/>
    <property type="match status" value="1"/>
</dbReference>
<dbReference type="PANTHER" id="PTHR30003">
    <property type="entry name" value="L-LACTATE PERMEASE"/>
    <property type="match status" value="1"/>
</dbReference>
<accession>A0A1G7BCK8</accession>
<dbReference type="GO" id="GO:0015129">
    <property type="term" value="F:lactate transmembrane transporter activity"/>
    <property type="evidence" value="ECO:0007669"/>
    <property type="project" value="UniProtKB-UniRule"/>
</dbReference>
<name>A0A1G7BCK8_9PROT</name>
<evidence type="ECO:0000256" key="8">
    <source>
        <dbReference type="RuleBase" id="RU365092"/>
    </source>
</evidence>
<feature type="transmembrane region" description="Helical" evidence="8">
    <location>
        <begin position="101"/>
        <end position="130"/>
    </location>
</feature>
<feature type="transmembrane region" description="Helical" evidence="8">
    <location>
        <begin position="344"/>
        <end position="365"/>
    </location>
</feature>
<evidence type="ECO:0000256" key="3">
    <source>
        <dbReference type="ARBA" id="ARBA00022448"/>
    </source>
</evidence>
<evidence type="ECO:0000313" key="9">
    <source>
        <dbReference type="EMBL" id="SDE24753.1"/>
    </source>
</evidence>
<feature type="transmembrane region" description="Helical" evidence="8">
    <location>
        <begin position="60"/>
        <end position="80"/>
    </location>
</feature>
<keyword evidence="4" id="KW-1003">Cell membrane</keyword>
<feature type="transmembrane region" description="Helical" evidence="8">
    <location>
        <begin position="371"/>
        <end position="392"/>
    </location>
</feature>
<evidence type="ECO:0000256" key="2">
    <source>
        <dbReference type="ARBA" id="ARBA00010100"/>
    </source>
</evidence>
<keyword evidence="5 8" id="KW-0812">Transmembrane</keyword>
<proteinExistence type="inferred from homology"/>
<dbReference type="Proteomes" id="UP000198925">
    <property type="component" value="Unassembled WGS sequence"/>
</dbReference>
<reference evidence="9 10" key="1">
    <citation type="submission" date="2016-10" db="EMBL/GenBank/DDBJ databases">
        <authorList>
            <person name="de Groot N.N."/>
        </authorList>
    </citation>
    <scope>NUCLEOTIDE SEQUENCE [LARGE SCALE GENOMIC DNA]</scope>
    <source>
        <strain evidence="9 10">CPCC 100156</strain>
    </source>
</reference>
<evidence type="ECO:0000256" key="1">
    <source>
        <dbReference type="ARBA" id="ARBA00004651"/>
    </source>
</evidence>
<gene>
    <name evidence="9" type="ORF">SAMN04487779_102433</name>
</gene>
<evidence type="ECO:0000256" key="4">
    <source>
        <dbReference type="ARBA" id="ARBA00022475"/>
    </source>
</evidence>
<feature type="transmembrane region" description="Helical" evidence="8">
    <location>
        <begin position="262"/>
        <end position="283"/>
    </location>
</feature>
<sequence length="487" mass="50947">MYFVWILPAFVVIGAIMSGKASTLVASMLGLGVSVAVALTAAPHSFQLADAAVSLARGIWIGWVVVPYILGGVLFWQIAMRPDAALPAAGALPDVRAGRRLLFAACFLIGPFAEAATGFGVGIIGTMALVRRLQVGPVHLLVFSLLSQTMILWGAMGSGTIMAAALARTDPTTLAVHASVLVVAFNIAWLALYWRLADQAGFTAGWRERLREALWLGASLALVITATALLGPETAMLAAYGPMIALRYLVDERPNRRALGRMLRRMLPFGVLIGWLAATRLFAPLEGFLLAAGRLQPFAGTPAWAPLFHAGTWLVVAAILTGLLRGQARIFPTDVRAAWTTGRLAILSIFTFSAMAEILAGSGIATGLAQGLFLTLGRTAVVLMSVVSAVYGALANSSNAANGLFMAAQVNLAVEAGLHLAAAIALQHAAALSLNLVSPVRIAIACSLAGTPGREREAYRAMLPFALVTIALLLTAAILVVAWGAGR</sequence>
<keyword evidence="6 8" id="KW-1133">Transmembrane helix</keyword>
<evidence type="ECO:0000256" key="7">
    <source>
        <dbReference type="ARBA" id="ARBA00023136"/>
    </source>
</evidence>
<organism evidence="9 10">
    <name type="scientific">Belnapia rosea</name>
    <dbReference type="NCBI Taxonomy" id="938405"/>
    <lineage>
        <taxon>Bacteria</taxon>
        <taxon>Pseudomonadati</taxon>
        <taxon>Pseudomonadota</taxon>
        <taxon>Alphaproteobacteria</taxon>
        <taxon>Acetobacterales</taxon>
        <taxon>Roseomonadaceae</taxon>
        <taxon>Belnapia</taxon>
    </lineage>
</organism>
<comment type="caution">
    <text evidence="8">Lacks conserved residue(s) required for the propagation of feature annotation.</text>
</comment>
<keyword evidence="7 8" id="KW-0472">Membrane</keyword>
<evidence type="ECO:0000256" key="6">
    <source>
        <dbReference type="ARBA" id="ARBA00022989"/>
    </source>
</evidence>
<dbReference type="PANTHER" id="PTHR30003:SF0">
    <property type="entry name" value="GLYCOLATE PERMEASE GLCA-RELATED"/>
    <property type="match status" value="1"/>
</dbReference>
<comment type="function">
    <text evidence="8">Uptake of L-lactate across the membrane. Can also transport D-lactate and glycolate.</text>
</comment>